<organism evidence="1 2">
    <name type="scientific">Diploscapter pachys</name>
    <dbReference type="NCBI Taxonomy" id="2018661"/>
    <lineage>
        <taxon>Eukaryota</taxon>
        <taxon>Metazoa</taxon>
        <taxon>Ecdysozoa</taxon>
        <taxon>Nematoda</taxon>
        <taxon>Chromadorea</taxon>
        <taxon>Rhabditida</taxon>
        <taxon>Rhabditina</taxon>
        <taxon>Rhabditomorpha</taxon>
        <taxon>Rhabditoidea</taxon>
        <taxon>Rhabditidae</taxon>
        <taxon>Diploscapter</taxon>
    </lineage>
</organism>
<evidence type="ECO:0000313" key="2">
    <source>
        <dbReference type="Proteomes" id="UP000218231"/>
    </source>
</evidence>
<comment type="caution">
    <text evidence="1">The sequence shown here is derived from an EMBL/GenBank/DDBJ whole genome shotgun (WGS) entry which is preliminary data.</text>
</comment>
<gene>
    <name evidence="1" type="ORF">WR25_24807</name>
</gene>
<dbReference type="Proteomes" id="UP000218231">
    <property type="component" value="Unassembled WGS sequence"/>
</dbReference>
<sequence length="72" mass="7785">MRSASTTPLRTGWLVGTAPMKKVRRRGSPVAAITSRSSDAMSSPPSDQVHAFWKKIVVCRSRLPASVNVFAS</sequence>
<accession>A0A2A2M3S6</accession>
<keyword evidence="2" id="KW-1185">Reference proteome</keyword>
<evidence type="ECO:0000313" key="1">
    <source>
        <dbReference type="EMBL" id="PAV93092.1"/>
    </source>
</evidence>
<reference evidence="1 2" key="1">
    <citation type="journal article" date="2017" name="Curr. Biol.">
        <title>Genome architecture and evolution of a unichromosomal asexual nematode.</title>
        <authorList>
            <person name="Fradin H."/>
            <person name="Zegar C."/>
            <person name="Gutwein M."/>
            <person name="Lucas J."/>
            <person name="Kovtun M."/>
            <person name="Corcoran D."/>
            <person name="Baugh L.R."/>
            <person name="Kiontke K."/>
            <person name="Gunsalus K."/>
            <person name="Fitch D.H."/>
            <person name="Piano F."/>
        </authorList>
    </citation>
    <scope>NUCLEOTIDE SEQUENCE [LARGE SCALE GENOMIC DNA]</scope>
    <source>
        <strain evidence="1">PF1309</strain>
    </source>
</reference>
<dbReference type="EMBL" id="LIAE01005735">
    <property type="protein sequence ID" value="PAV93092.1"/>
    <property type="molecule type" value="Genomic_DNA"/>
</dbReference>
<dbReference type="AlphaFoldDB" id="A0A2A2M3S6"/>
<proteinExistence type="predicted"/>
<name>A0A2A2M3S6_9BILA</name>
<protein>
    <submittedName>
        <fullName evidence="1">Uncharacterized protein</fullName>
    </submittedName>
</protein>